<reference evidence="1" key="1">
    <citation type="journal article" date="2021" name="Proc. Natl. Acad. Sci. U.S.A.">
        <title>A Catalog of Tens of Thousands of Viruses from Human Metagenomes Reveals Hidden Associations with Chronic Diseases.</title>
        <authorList>
            <person name="Tisza M.J."/>
            <person name="Buck C.B."/>
        </authorList>
    </citation>
    <scope>NUCLEOTIDE SEQUENCE</scope>
    <source>
        <strain evidence="1">Ct8mY9</strain>
    </source>
</reference>
<dbReference type="EMBL" id="BK032581">
    <property type="protein sequence ID" value="DAF49409.1"/>
    <property type="molecule type" value="Genomic_DNA"/>
</dbReference>
<evidence type="ECO:0000313" key="1">
    <source>
        <dbReference type="EMBL" id="DAF49409.1"/>
    </source>
</evidence>
<organism evidence="1">
    <name type="scientific">Myoviridae sp. ct8mY9</name>
    <dbReference type="NCBI Taxonomy" id="2827664"/>
    <lineage>
        <taxon>Viruses</taxon>
        <taxon>Duplodnaviria</taxon>
        <taxon>Heunggongvirae</taxon>
        <taxon>Uroviricota</taxon>
        <taxon>Caudoviricetes</taxon>
    </lineage>
</organism>
<sequence length="41" mass="4990">MFLIKQAISSVACFFIYKENLMKLKFIILYLLIKVMNIYER</sequence>
<proteinExistence type="predicted"/>
<protein>
    <submittedName>
        <fullName evidence="1">Uncharacterized protein</fullName>
    </submittedName>
</protein>
<accession>A0A8S5SEJ9</accession>
<name>A0A8S5SEJ9_9CAUD</name>